<dbReference type="Proteomes" id="UP000307440">
    <property type="component" value="Unassembled WGS sequence"/>
</dbReference>
<dbReference type="InterPro" id="IPR056884">
    <property type="entry name" value="NPHP3-like_N"/>
</dbReference>
<dbReference type="STRING" id="230819.A0A5C3L7R4"/>
<dbReference type="OrthoDB" id="3364629at2759"/>
<dbReference type="EMBL" id="ML210152">
    <property type="protein sequence ID" value="TFK29054.1"/>
    <property type="molecule type" value="Genomic_DNA"/>
</dbReference>
<keyword evidence="4" id="KW-1185">Reference proteome</keyword>
<accession>A0A5C3L7R4</accession>
<evidence type="ECO:0000313" key="3">
    <source>
        <dbReference type="EMBL" id="TFK29054.1"/>
    </source>
</evidence>
<protein>
    <recommendedName>
        <fullName evidence="2">Nephrocystin 3-like N-terminal domain-containing protein</fullName>
    </recommendedName>
</protein>
<dbReference type="Pfam" id="PF13374">
    <property type="entry name" value="TPR_10"/>
    <property type="match status" value="1"/>
</dbReference>
<dbReference type="PANTHER" id="PTHR19959:SF119">
    <property type="entry name" value="FUNGAL LIPASE-LIKE DOMAIN-CONTAINING PROTEIN"/>
    <property type="match status" value="1"/>
</dbReference>
<keyword evidence="1" id="KW-0677">Repeat</keyword>
<evidence type="ECO:0000313" key="4">
    <source>
        <dbReference type="Proteomes" id="UP000307440"/>
    </source>
</evidence>
<name>A0A5C3L7R4_COPMA</name>
<evidence type="ECO:0000256" key="1">
    <source>
        <dbReference type="ARBA" id="ARBA00022737"/>
    </source>
</evidence>
<dbReference type="Pfam" id="PF24883">
    <property type="entry name" value="NPHP3_N"/>
    <property type="match status" value="1"/>
</dbReference>
<reference evidence="3 4" key="1">
    <citation type="journal article" date="2019" name="Nat. Ecol. Evol.">
        <title>Megaphylogeny resolves global patterns of mushroom evolution.</title>
        <authorList>
            <person name="Varga T."/>
            <person name="Krizsan K."/>
            <person name="Foldi C."/>
            <person name="Dima B."/>
            <person name="Sanchez-Garcia M."/>
            <person name="Sanchez-Ramirez S."/>
            <person name="Szollosi G.J."/>
            <person name="Szarkandi J.G."/>
            <person name="Papp V."/>
            <person name="Albert L."/>
            <person name="Andreopoulos W."/>
            <person name="Angelini C."/>
            <person name="Antonin V."/>
            <person name="Barry K.W."/>
            <person name="Bougher N.L."/>
            <person name="Buchanan P."/>
            <person name="Buyck B."/>
            <person name="Bense V."/>
            <person name="Catcheside P."/>
            <person name="Chovatia M."/>
            <person name="Cooper J."/>
            <person name="Damon W."/>
            <person name="Desjardin D."/>
            <person name="Finy P."/>
            <person name="Geml J."/>
            <person name="Haridas S."/>
            <person name="Hughes K."/>
            <person name="Justo A."/>
            <person name="Karasinski D."/>
            <person name="Kautmanova I."/>
            <person name="Kiss B."/>
            <person name="Kocsube S."/>
            <person name="Kotiranta H."/>
            <person name="LaButti K.M."/>
            <person name="Lechner B.E."/>
            <person name="Liimatainen K."/>
            <person name="Lipzen A."/>
            <person name="Lukacs Z."/>
            <person name="Mihaltcheva S."/>
            <person name="Morgado L.N."/>
            <person name="Niskanen T."/>
            <person name="Noordeloos M.E."/>
            <person name="Ohm R.A."/>
            <person name="Ortiz-Santana B."/>
            <person name="Ovrebo C."/>
            <person name="Racz N."/>
            <person name="Riley R."/>
            <person name="Savchenko A."/>
            <person name="Shiryaev A."/>
            <person name="Soop K."/>
            <person name="Spirin V."/>
            <person name="Szebenyi C."/>
            <person name="Tomsovsky M."/>
            <person name="Tulloss R.E."/>
            <person name="Uehling J."/>
            <person name="Grigoriev I.V."/>
            <person name="Vagvolgyi C."/>
            <person name="Papp T."/>
            <person name="Martin F.M."/>
            <person name="Miettinen O."/>
            <person name="Hibbett D.S."/>
            <person name="Nagy L.G."/>
        </authorList>
    </citation>
    <scope>NUCLEOTIDE SEQUENCE [LARGE SCALE GENOMIC DNA]</scope>
    <source>
        <strain evidence="3 4">CBS 121175</strain>
    </source>
</reference>
<gene>
    <name evidence="3" type="ORF">FA15DRAFT_691511</name>
</gene>
<dbReference type="Gene3D" id="1.25.40.10">
    <property type="entry name" value="Tetratricopeptide repeat domain"/>
    <property type="match status" value="2"/>
</dbReference>
<evidence type="ECO:0000259" key="2">
    <source>
        <dbReference type="Pfam" id="PF24883"/>
    </source>
</evidence>
<dbReference type="InterPro" id="IPR011990">
    <property type="entry name" value="TPR-like_helical_dom_sf"/>
</dbReference>
<dbReference type="PANTHER" id="PTHR19959">
    <property type="entry name" value="KINESIN LIGHT CHAIN"/>
    <property type="match status" value="1"/>
</dbReference>
<feature type="domain" description="Nephrocystin 3-like N-terminal" evidence="2">
    <location>
        <begin position="56"/>
        <end position="162"/>
    </location>
</feature>
<dbReference type="SUPFAM" id="SSF48452">
    <property type="entry name" value="TPR-like"/>
    <property type="match status" value="2"/>
</dbReference>
<organism evidence="3 4">
    <name type="scientific">Coprinopsis marcescibilis</name>
    <name type="common">Agaric fungus</name>
    <name type="synonym">Psathyrella marcescibilis</name>
    <dbReference type="NCBI Taxonomy" id="230819"/>
    <lineage>
        <taxon>Eukaryota</taxon>
        <taxon>Fungi</taxon>
        <taxon>Dikarya</taxon>
        <taxon>Basidiomycota</taxon>
        <taxon>Agaricomycotina</taxon>
        <taxon>Agaricomycetes</taxon>
        <taxon>Agaricomycetidae</taxon>
        <taxon>Agaricales</taxon>
        <taxon>Agaricineae</taxon>
        <taxon>Psathyrellaceae</taxon>
        <taxon>Coprinopsis</taxon>
    </lineage>
</organism>
<proteinExistence type="predicted"/>
<dbReference type="AlphaFoldDB" id="A0A5C3L7R4"/>
<sequence length="748" mass="82569">MTLVGGDMLLTNIHHYHDQQTRSSAGPFQPGGLLLGSISSSGNSWGEGDGGGGFSGKREISTGACHLPASEEHETFVAGFFFNQMEWQSTPSNLMTTFIRGLCNISNKVRSGIGEILANDNSLATASPIQQFEEIIIPLIPLLPSNRHFVIVIDALDEEKDPVVDPKHKQELASALHDAAFHLSLCGRNHDAITFVKEAIDIRRPLSVINPAKFEPDLSSSLHSYGSFLTNRDSIEIYRETIEIRTRLANCKPILFNPLLAQTLHNFSWCLSSLGEHEEAMPPIQEAIAIRHRLVSECPTNFGAESNLANALHAYAIYLTRSDRHQDAVETEKEAISIQRRLVVIGYLPPQLLPLLDQSILVGEETLGVRRRTAKNGDPARLQELASTLHQHAFNLKQNGQPGDATNYSAETVPILCDLAVSDPVTILDAVNAGQKAASIYRRLVQTVPEQFARHFSSTISDLGGVTALMDPTKFEPLLGDALHGHAVCLAMCGRKADALEPGQEALEIRHKLALSNPELFNTDLATTLHNMVDAFPYLEELVAVRRQSAEQDPDKHEYPLHGLLYHYATQLAECGRYFEAKERSKDALEVARRLAGKDISFLTELANTLSQYSCYLGLCPGLEAEAIEPGLECIIVRRRLVEADPRGNFTLANSLYNAAKAFTVCDRYEEAIPLAQEGIEIYWEISSEDPTQFPEQAAAQLYWIYAAALGCVGRDEEAVAALKETLRIYESDGWEWTICGRYSSSGR</sequence>